<keyword evidence="2" id="KW-0472">Membrane</keyword>
<dbReference type="InterPro" id="IPR005498">
    <property type="entry name" value="T4SS_VirB10/TraB/TrbI"/>
</dbReference>
<dbReference type="eggNOG" id="COG2433">
    <property type="taxonomic scope" value="Bacteria"/>
</dbReference>
<organism evidence="3 4">
    <name type="scientific">Acinetobacter johnsonii SH046</name>
    <dbReference type="NCBI Taxonomy" id="575586"/>
    <lineage>
        <taxon>Bacteria</taxon>
        <taxon>Pseudomonadati</taxon>
        <taxon>Pseudomonadota</taxon>
        <taxon>Gammaproteobacteria</taxon>
        <taxon>Moraxellales</taxon>
        <taxon>Moraxellaceae</taxon>
        <taxon>Acinetobacter</taxon>
    </lineage>
</organism>
<keyword evidence="2" id="KW-1133">Transmembrane helix</keyword>
<dbReference type="HOGENOM" id="CLU_046972_1_0_6"/>
<dbReference type="CDD" id="cd16430">
    <property type="entry name" value="TraB"/>
    <property type="match status" value="1"/>
</dbReference>
<feature type="region of interest" description="Disordered" evidence="1">
    <location>
        <begin position="44"/>
        <end position="67"/>
    </location>
</feature>
<name>D0SGY7_ACIJO</name>
<sequence length="440" mass="46099">MSEDLDLNPNEQRKKKQLTIIVVGAILLIVVVVGSLFFLGEDPAQKQSPQAKAEDVKLTPPGGIDDNAAWRTGAAQDLAATNERLANLETVQSNKDSEINTLKSQLDEMNQRVQEAERIANNASRTPRLPAQPTNTNPPSNTSSAFGANLPPNRQGLHGDSILSDPMGSTVNPATGQVIPLPSNARGNGTAPRQAALIDLTTNDNGRGGSVASTQQAAKKETFIPDGSFVRVVMVTGIDAPTGGAAQNDPLPVLFETVGKLDMPNSYKMNIKGCRFLGYAWGSLSTERVNARIESGSCIVNGKTVKINVKGNLIGEDGKPGIRGKVVSKQGQALSAAALASALEAIGGLYSSTTGTTTMGALGVQRTVSGEDVRNSAVGGAISGAAEKLSDFYLRRAEELFPIVEVHAGRAVEILITKGAVVEGLNIQGSSNSKRILLDD</sequence>
<reference evidence="4" key="1">
    <citation type="journal article" date="2012" name="PLoS ONE">
        <title>The success of Acinetobacter species; genetic, metabolic and virulence attributes.</title>
        <authorList>
            <person name="Peleg A.Y."/>
            <person name="de Breij A."/>
            <person name="Adams M.D."/>
            <person name="Cerqueira G.M."/>
            <person name="Mocali S."/>
            <person name="Galardini M."/>
            <person name="Nibbering P.H."/>
            <person name="Earl A.M."/>
            <person name="Ward D.V."/>
            <person name="Paterson D.L."/>
            <person name="Seifert H."/>
            <person name="Dijkshoorn L."/>
        </authorList>
    </citation>
    <scope>NUCLEOTIDE SEQUENCE [LARGE SCALE GENOMIC DNA]</scope>
    <source>
        <strain evidence="4">SH046</strain>
    </source>
</reference>
<feature type="transmembrane region" description="Helical" evidence="2">
    <location>
        <begin position="20"/>
        <end position="40"/>
    </location>
</feature>
<dbReference type="Proteomes" id="UP000012047">
    <property type="component" value="Unassembled WGS sequence"/>
</dbReference>
<dbReference type="AlphaFoldDB" id="D0SGY7"/>
<evidence type="ECO:0000256" key="2">
    <source>
        <dbReference type="SAM" id="Phobius"/>
    </source>
</evidence>
<evidence type="ECO:0000313" key="4">
    <source>
        <dbReference type="Proteomes" id="UP000012047"/>
    </source>
</evidence>
<proteinExistence type="predicted"/>
<evidence type="ECO:0000313" key="3">
    <source>
        <dbReference type="EMBL" id="EEY94843.1"/>
    </source>
</evidence>
<accession>D0SGY7</accession>
<keyword evidence="2" id="KW-0812">Transmembrane</keyword>
<evidence type="ECO:0000256" key="1">
    <source>
        <dbReference type="SAM" id="MobiDB-lite"/>
    </source>
</evidence>
<protein>
    <submittedName>
        <fullName evidence="3">TraB pilus assembly protein</fullName>
    </submittedName>
</protein>
<dbReference type="EMBL" id="GG704974">
    <property type="protein sequence ID" value="EEY94843.1"/>
    <property type="molecule type" value="Genomic_DNA"/>
</dbReference>
<feature type="compositionally biased region" description="Low complexity" evidence="1">
    <location>
        <begin position="133"/>
        <end position="144"/>
    </location>
</feature>
<dbReference type="Pfam" id="PF03743">
    <property type="entry name" value="TrbI"/>
    <property type="match status" value="1"/>
</dbReference>
<feature type="region of interest" description="Disordered" evidence="1">
    <location>
        <begin position="119"/>
        <end position="161"/>
    </location>
</feature>
<dbReference type="RefSeq" id="WP_005401870.1">
    <property type="nucleotide sequence ID" value="NZ_GG704974.1"/>
</dbReference>
<gene>
    <name evidence="3" type="ORF">HMPREF0016_03110</name>
</gene>